<accession>A0AAU6W4D7</accession>
<reference evidence="1" key="1">
    <citation type="journal article" date="2024" name="J. Gen. Virol.">
        <title>Novel phages of Pseudomonas syringae unveil numerous potential auxiliary metabolic genes.</title>
        <authorList>
            <person name="Feltin C."/>
            <person name="Garneau J.R."/>
            <person name="Morris C.E."/>
            <person name="Berard A."/>
            <person name="Torres-Barcelo C."/>
        </authorList>
    </citation>
    <scope>NUCLEOTIDE SEQUENCE</scope>
</reference>
<organism evidence="1">
    <name type="scientific">Pseudomonas phage Cygsa01</name>
    <dbReference type="NCBI Taxonomy" id="3138529"/>
    <lineage>
        <taxon>Viruses</taxon>
    </lineage>
</organism>
<sequence>MRRIHTLRLGDANIQGTRVPEKHLQLVADWVMDQPKPFELGQAALEFNSLGYVDIPGYLGANTVLERLKQKGLAVFDPDLKTWRRIVENEEQEAENEVDRYRPRVLRH</sequence>
<name>A0AAU6W4D7_9VIRU</name>
<evidence type="ECO:0000313" key="1">
    <source>
        <dbReference type="EMBL" id="XAI71238.1"/>
    </source>
</evidence>
<dbReference type="EMBL" id="PP179332">
    <property type="protein sequence ID" value="XAI71238.1"/>
    <property type="molecule type" value="Genomic_DNA"/>
</dbReference>
<gene>
    <name evidence="1" type="ORF">Cygsa01_00192</name>
</gene>
<proteinExistence type="predicted"/>
<protein>
    <submittedName>
        <fullName evidence="1">Uncharacterized protein</fullName>
    </submittedName>
</protein>